<reference evidence="4 5" key="1">
    <citation type="submission" date="2012-08" db="EMBL/GenBank/DDBJ databases">
        <title>Whole genome shotgun sequence of Kineosphaera limosa NBRC 100340.</title>
        <authorList>
            <person name="Yoshida I."/>
            <person name="Isaki S."/>
            <person name="Hosoyama A."/>
            <person name="Tsuchikane K."/>
            <person name="Katsumata H."/>
            <person name="Ando Y."/>
            <person name="Ohji S."/>
            <person name="Hamada M."/>
            <person name="Tamura T."/>
            <person name="Yamazoe A."/>
            <person name="Yamazaki S."/>
            <person name="Fujita N."/>
        </authorList>
    </citation>
    <scope>NUCLEOTIDE SEQUENCE [LARGE SCALE GENOMIC DNA]</scope>
    <source>
        <strain evidence="4 5">NBRC 100340</strain>
    </source>
</reference>
<dbReference type="SUPFAM" id="SSF51735">
    <property type="entry name" value="NAD(P)-binding Rossmann-fold domains"/>
    <property type="match status" value="1"/>
</dbReference>
<proteinExistence type="predicted"/>
<dbReference type="eggNOG" id="COG0169">
    <property type="taxonomic scope" value="Bacteria"/>
</dbReference>
<dbReference type="GO" id="GO:0005829">
    <property type="term" value="C:cytosol"/>
    <property type="evidence" value="ECO:0007669"/>
    <property type="project" value="TreeGrafter"/>
</dbReference>
<evidence type="ECO:0000259" key="3">
    <source>
        <dbReference type="Pfam" id="PF08501"/>
    </source>
</evidence>
<dbReference type="STRING" id="1184609.KILIM_018_00030"/>
<dbReference type="EMBL" id="BAHD01000018">
    <property type="protein sequence ID" value="GAB95256.1"/>
    <property type="molecule type" value="Genomic_DNA"/>
</dbReference>
<evidence type="ECO:0000313" key="5">
    <source>
        <dbReference type="Proteomes" id="UP000008366"/>
    </source>
</evidence>
<accession>K6WN67</accession>
<protein>
    <submittedName>
        <fullName evidence="4">Shikimate dehydrogenase</fullName>
    </submittedName>
</protein>
<gene>
    <name evidence="4" type="primary">aroE</name>
    <name evidence="4" type="ORF">KILIM_018_00030</name>
</gene>
<dbReference type="RefSeq" id="WP_006591788.1">
    <property type="nucleotide sequence ID" value="NZ_BAHD01000018.1"/>
</dbReference>
<dbReference type="NCBIfam" id="NF009201">
    <property type="entry name" value="PRK12549.1"/>
    <property type="match status" value="1"/>
</dbReference>
<dbReference type="GO" id="GO:0009073">
    <property type="term" value="P:aromatic amino acid family biosynthetic process"/>
    <property type="evidence" value="ECO:0007669"/>
    <property type="project" value="UniProtKB-KW"/>
</dbReference>
<dbReference type="AlphaFoldDB" id="K6WN67"/>
<dbReference type="Proteomes" id="UP000008366">
    <property type="component" value="Unassembled WGS sequence"/>
</dbReference>
<organism evidence="4 5">
    <name type="scientific">Kineosphaera limosa NBRC 100340</name>
    <dbReference type="NCBI Taxonomy" id="1184609"/>
    <lineage>
        <taxon>Bacteria</taxon>
        <taxon>Bacillati</taxon>
        <taxon>Actinomycetota</taxon>
        <taxon>Actinomycetes</taxon>
        <taxon>Micrococcales</taxon>
        <taxon>Dermatophilaceae</taxon>
        <taxon>Kineosphaera</taxon>
    </lineage>
</organism>
<sequence>MSTTSQSYLAGLIGTGVTPSLTPAMHEAEADHHGLRCVYRPIDLTVLNRPATDVADLVRAGAALGFNAFNITHPCKQIVLSALDEVAGRAESLGAVNTVVVRDGRLLGYNTDVTGFGWALAAGLTDPDLSRVVQFGTGGAGAAVSYALLEAGVERLDLVDVDPERAQAQAHRLADFFPDAAVQAHEVGAAPDLVPAASGIVNATPIGMADHPGTSVDLDLLHARHWVADIVYRPLQTALVVGARERGCAVLDGGWMATGQAVDAFELMTGLTPDAGRMRSHFLELIAQGH</sequence>
<dbReference type="GO" id="GO:0004764">
    <property type="term" value="F:shikimate 3-dehydrogenase (NADP+) activity"/>
    <property type="evidence" value="ECO:0007669"/>
    <property type="project" value="InterPro"/>
</dbReference>
<dbReference type="OrthoDB" id="9776868at2"/>
<dbReference type="PANTHER" id="PTHR21089:SF1">
    <property type="entry name" value="BIFUNCTIONAL 3-DEHYDROQUINATE DEHYDRATASE_SHIKIMATE DEHYDROGENASE, CHLOROPLASTIC"/>
    <property type="match status" value="1"/>
</dbReference>
<name>K6WN67_9MICO</name>
<keyword evidence="2" id="KW-0028">Amino-acid biosynthesis</keyword>
<dbReference type="InterPro" id="IPR046346">
    <property type="entry name" value="Aminoacid_DH-like_N_sf"/>
</dbReference>
<evidence type="ECO:0000256" key="2">
    <source>
        <dbReference type="ARBA" id="ARBA00023141"/>
    </source>
</evidence>
<evidence type="ECO:0000256" key="1">
    <source>
        <dbReference type="ARBA" id="ARBA00004871"/>
    </source>
</evidence>
<keyword evidence="5" id="KW-1185">Reference proteome</keyword>
<dbReference type="GO" id="GO:0050661">
    <property type="term" value="F:NADP binding"/>
    <property type="evidence" value="ECO:0007669"/>
    <property type="project" value="TreeGrafter"/>
</dbReference>
<dbReference type="GO" id="GO:0009423">
    <property type="term" value="P:chorismate biosynthetic process"/>
    <property type="evidence" value="ECO:0007669"/>
    <property type="project" value="TreeGrafter"/>
</dbReference>
<comment type="caution">
    <text evidence="4">The sequence shown here is derived from an EMBL/GenBank/DDBJ whole genome shotgun (WGS) entry which is preliminary data.</text>
</comment>
<feature type="domain" description="Shikimate dehydrogenase substrate binding N-terminal" evidence="3">
    <location>
        <begin position="12"/>
        <end position="99"/>
    </location>
</feature>
<dbReference type="Pfam" id="PF08501">
    <property type="entry name" value="Shikimate_dh_N"/>
    <property type="match status" value="1"/>
</dbReference>
<dbReference type="GO" id="GO:0019632">
    <property type="term" value="P:shikimate metabolic process"/>
    <property type="evidence" value="ECO:0007669"/>
    <property type="project" value="TreeGrafter"/>
</dbReference>
<dbReference type="SUPFAM" id="SSF53223">
    <property type="entry name" value="Aminoacid dehydrogenase-like, N-terminal domain"/>
    <property type="match status" value="1"/>
</dbReference>
<comment type="pathway">
    <text evidence="1">Metabolic intermediate biosynthesis; chorismate biosynthesis; chorismate from D-erythrose 4-phosphate and phosphoenolpyruvate: step 4/7.</text>
</comment>
<dbReference type="CDD" id="cd01065">
    <property type="entry name" value="NAD_bind_Shikimate_DH"/>
    <property type="match status" value="1"/>
</dbReference>
<dbReference type="InterPro" id="IPR022893">
    <property type="entry name" value="Shikimate_DH_fam"/>
</dbReference>
<keyword evidence="2" id="KW-0057">Aromatic amino acid biosynthesis</keyword>
<dbReference type="PANTHER" id="PTHR21089">
    <property type="entry name" value="SHIKIMATE DEHYDROGENASE"/>
    <property type="match status" value="1"/>
</dbReference>
<evidence type="ECO:0000313" key="4">
    <source>
        <dbReference type="EMBL" id="GAB95256.1"/>
    </source>
</evidence>
<dbReference type="Gene3D" id="3.40.50.720">
    <property type="entry name" value="NAD(P)-binding Rossmann-like Domain"/>
    <property type="match status" value="1"/>
</dbReference>
<dbReference type="InterPro" id="IPR013708">
    <property type="entry name" value="Shikimate_DH-bd_N"/>
</dbReference>
<dbReference type="InterPro" id="IPR036291">
    <property type="entry name" value="NAD(P)-bd_dom_sf"/>
</dbReference>
<dbReference type="Gene3D" id="3.40.50.10860">
    <property type="entry name" value="Leucine Dehydrogenase, chain A, domain 1"/>
    <property type="match status" value="1"/>
</dbReference>